<proteinExistence type="predicted"/>
<evidence type="ECO:0000313" key="1">
    <source>
        <dbReference type="EMBL" id="ADD93922.1"/>
    </source>
</evidence>
<dbReference type="EMBL" id="GU943004">
    <property type="protein sequence ID" value="ADD93922.1"/>
    <property type="molecule type" value="Genomic_DNA"/>
</dbReference>
<dbReference type="AlphaFoldDB" id="D6PDX1"/>
<evidence type="ECO:0008006" key="2">
    <source>
        <dbReference type="Google" id="ProtNLM"/>
    </source>
</evidence>
<name>D6PDX1_9BACT</name>
<dbReference type="Gene3D" id="3.50.50.60">
    <property type="entry name" value="FAD/NAD(P)-binding domain"/>
    <property type="match status" value="1"/>
</dbReference>
<organism evidence="1">
    <name type="scientific">uncultured marine bacterium MedDCM-OCT-S08-C1622</name>
    <dbReference type="NCBI Taxonomy" id="743073"/>
    <lineage>
        <taxon>Bacteria</taxon>
        <taxon>environmental samples</taxon>
    </lineage>
</organism>
<reference evidence="1" key="1">
    <citation type="journal article" date="2010" name="ISME J.">
        <title>Metagenome of the Mediterranean deep chlorophyll maximum studied by direct and fosmid library 454 pyrosequencing.</title>
        <authorList>
            <person name="Ghai R."/>
            <person name="Martin-Cuadrado A.B."/>
            <person name="Molto A.G."/>
            <person name="Heredia I.G."/>
            <person name="Cabrera R."/>
            <person name="Martin J."/>
            <person name="Verdu M."/>
            <person name="Deschamps P."/>
            <person name="Moreira D."/>
            <person name="Lopez-Garcia P."/>
            <person name="Mira A."/>
            <person name="Rodriguez-Valera F."/>
        </authorList>
    </citation>
    <scope>NUCLEOTIDE SEQUENCE</scope>
</reference>
<dbReference type="InterPro" id="IPR036188">
    <property type="entry name" value="FAD/NAD-bd_sf"/>
</dbReference>
<protein>
    <recommendedName>
        <fullName evidence="2">FAD dependent oxidoreductase domain-containing protein</fullName>
    </recommendedName>
</protein>
<accession>D6PDX1</accession>
<sequence>MPQIGRIKHSNVLYISGYSGHGVAPTHMTGRILAEAVDGDTRRFDIMDKMFHMPWPGGKLLRRPAMALGMMWYKALDAI</sequence>